<evidence type="ECO:0000256" key="4">
    <source>
        <dbReference type="ARBA" id="ARBA00022989"/>
    </source>
</evidence>
<dbReference type="GO" id="GO:0005886">
    <property type="term" value="C:plasma membrane"/>
    <property type="evidence" value="ECO:0007669"/>
    <property type="project" value="TreeGrafter"/>
</dbReference>
<dbReference type="GO" id="GO:0005223">
    <property type="term" value="F:intracellularly cGMP-activated cation channel activity"/>
    <property type="evidence" value="ECO:0007669"/>
    <property type="project" value="TreeGrafter"/>
</dbReference>
<dbReference type="PROSITE" id="PS00889">
    <property type="entry name" value="CNMP_BINDING_2"/>
    <property type="match status" value="1"/>
</dbReference>
<feature type="domain" description="Cyclic nucleotide-binding" evidence="9">
    <location>
        <begin position="210"/>
        <end position="324"/>
    </location>
</feature>
<dbReference type="GO" id="GO:0030553">
    <property type="term" value="F:cGMP binding"/>
    <property type="evidence" value="ECO:0007669"/>
    <property type="project" value="TreeGrafter"/>
</dbReference>
<dbReference type="PANTHER" id="PTHR45638:SF11">
    <property type="entry name" value="CYCLIC NUCLEOTIDE-GATED CATION CHANNEL SUBUNIT A"/>
    <property type="match status" value="1"/>
</dbReference>
<evidence type="ECO:0000256" key="1">
    <source>
        <dbReference type="ARBA" id="ARBA00004141"/>
    </source>
</evidence>
<evidence type="ECO:0000256" key="7">
    <source>
        <dbReference type="ARBA" id="ARBA00023286"/>
    </source>
</evidence>
<dbReference type="Pfam" id="PF00027">
    <property type="entry name" value="cNMP_binding"/>
    <property type="match status" value="1"/>
</dbReference>
<dbReference type="SUPFAM" id="SSF81324">
    <property type="entry name" value="Voltage-gated potassium channels"/>
    <property type="match status" value="1"/>
</dbReference>
<evidence type="ECO:0000256" key="5">
    <source>
        <dbReference type="ARBA" id="ARBA00023065"/>
    </source>
</evidence>
<evidence type="ECO:0000256" key="6">
    <source>
        <dbReference type="ARBA" id="ARBA00023136"/>
    </source>
</evidence>
<dbReference type="InterPro" id="IPR018488">
    <property type="entry name" value="cNMP-bd_CS"/>
</dbReference>
<evidence type="ECO:0000256" key="8">
    <source>
        <dbReference type="ARBA" id="ARBA00023303"/>
    </source>
</evidence>
<dbReference type="GO" id="GO:0005222">
    <property type="term" value="F:intracellularly cAMP-activated cation channel activity"/>
    <property type="evidence" value="ECO:0007669"/>
    <property type="project" value="TreeGrafter"/>
</dbReference>
<accession>A0A914UKF8</accession>
<dbReference type="InterPro" id="IPR018490">
    <property type="entry name" value="cNMP-bd_dom_sf"/>
</dbReference>
<dbReference type="Pfam" id="PF16526">
    <property type="entry name" value="CLZ"/>
    <property type="match status" value="1"/>
</dbReference>
<sequence length="440" mass="50356">MCPMDWTSSPAGLISRSPMSRRDCRSLPWKLRKLCVYDETNYTLNPSSTELNREIYSKDLDIFWKNRTETWVYANLTRQYTLSFYWSFMTLTTLGEQPSPITVFQFLYETMDILIGLLVFATIIGNVGSIVSNLNAQKADFDQMLDGVKQYMTYRQVNPEIQSRVISWFGYVWSQGNAVDDDAVISQLPTRIHGELAVHVHLDTLKRVKIFQDCEPGLLYELVLKLKLQVFSPSDYICRKGDIGKEMYIVKRGSLNVVSEDGSIVFVTLAEGAVFGELSILDIPGNKNGNKRTAAVRSVGYSDLFVLSKDDLWDALREYPEARKMLLAKGKELLKKDGLLLYDHPEDDQIGLTKTLDQKCDHLGAQLGKLDKDIAMLEKQFQTSSADNKQRITRLERIFSDNKKQIKRDCLLGVQVVLSAEESIIQRVRETQRFYGEFLQ</sequence>
<dbReference type="Gene3D" id="1.10.287.70">
    <property type="match status" value="1"/>
</dbReference>
<evidence type="ECO:0000313" key="11">
    <source>
        <dbReference type="WBParaSite" id="PSAMB.scaffold1068size36414.g10753.t1"/>
    </source>
</evidence>
<dbReference type="InterPro" id="IPR032406">
    <property type="entry name" value="CLZ_dom"/>
</dbReference>
<dbReference type="InterPro" id="IPR000595">
    <property type="entry name" value="cNMP-bd_dom"/>
</dbReference>
<dbReference type="GO" id="GO:0017071">
    <property type="term" value="C:intracellular cyclic nucleotide activated cation channel complex"/>
    <property type="evidence" value="ECO:0007669"/>
    <property type="project" value="TreeGrafter"/>
</dbReference>
<dbReference type="PANTHER" id="PTHR45638">
    <property type="entry name" value="CYCLIC NUCLEOTIDE-GATED CATION CHANNEL SUBUNIT A"/>
    <property type="match status" value="1"/>
</dbReference>
<dbReference type="PROSITE" id="PS00888">
    <property type="entry name" value="CNMP_BINDING_1"/>
    <property type="match status" value="1"/>
</dbReference>
<evidence type="ECO:0000256" key="3">
    <source>
        <dbReference type="ARBA" id="ARBA00022692"/>
    </source>
</evidence>
<keyword evidence="3" id="KW-0812">Transmembrane</keyword>
<dbReference type="WBParaSite" id="PSAMB.scaffold1068size36414.g10753.t1">
    <property type="protein sequence ID" value="PSAMB.scaffold1068size36414.g10753.t1"/>
    <property type="gene ID" value="PSAMB.scaffold1068size36414.g10753"/>
</dbReference>
<proteinExistence type="predicted"/>
<keyword evidence="6" id="KW-0472">Membrane</keyword>
<keyword evidence="2" id="KW-0813">Transport</keyword>
<dbReference type="GO" id="GO:0044877">
    <property type="term" value="F:protein-containing complex binding"/>
    <property type="evidence" value="ECO:0007669"/>
    <property type="project" value="TreeGrafter"/>
</dbReference>
<dbReference type="InterPro" id="IPR014710">
    <property type="entry name" value="RmlC-like_jellyroll"/>
</dbReference>
<keyword evidence="8" id="KW-0407">Ion channel</keyword>
<keyword evidence="7" id="KW-1071">Ligand-gated ion channel</keyword>
<dbReference type="SUPFAM" id="SSF51206">
    <property type="entry name" value="cAMP-binding domain-like"/>
    <property type="match status" value="1"/>
</dbReference>
<name>A0A914UKF8_9BILA</name>
<dbReference type="InterPro" id="IPR050866">
    <property type="entry name" value="CNG_cation_channel"/>
</dbReference>
<dbReference type="Gene3D" id="2.60.120.10">
    <property type="entry name" value="Jelly Rolls"/>
    <property type="match status" value="1"/>
</dbReference>
<keyword evidence="4" id="KW-1133">Transmembrane helix</keyword>
<dbReference type="PROSITE" id="PS50042">
    <property type="entry name" value="CNMP_BINDING_3"/>
    <property type="match status" value="1"/>
</dbReference>
<dbReference type="CDD" id="cd00038">
    <property type="entry name" value="CAP_ED"/>
    <property type="match status" value="1"/>
</dbReference>
<evidence type="ECO:0000256" key="2">
    <source>
        <dbReference type="ARBA" id="ARBA00022448"/>
    </source>
</evidence>
<organism evidence="10 11">
    <name type="scientific">Plectus sambesii</name>
    <dbReference type="NCBI Taxonomy" id="2011161"/>
    <lineage>
        <taxon>Eukaryota</taxon>
        <taxon>Metazoa</taxon>
        <taxon>Ecdysozoa</taxon>
        <taxon>Nematoda</taxon>
        <taxon>Chromadorea</taxon>
        <taxon>Plectida</taxon>
        <taxon>Plectina</taxon>
        <taxon>Plectoidea</taxon>
        <taxon>Plectidae</taxon>
        <taxon>Plectus</taxon>
    </lineage>
</organism>
<dbReference type="AlphaFoldDB" id="A0A914UKF8"/>
<reference evidence="11" key="1">
    <citation type="submission" date="2022-11" db="UniProtKB">
        <authorList>
            <consortium name="WormBaseParasite"/>
        </authorList>
    </citation>
    <scope>IDENTIFICATION</scope>
</reference>
<dbReference type="SMART" id="SM00100">
    <property type="entry name" value="cNMP"/>
    <property type="match status" value="1"/>
</dbReference>
<protein>
    <submittedName>
        <fullName evidence="11">Cyclic nucleotide-binding domain-containing protein</fullName>
    </submittedName>
</protein>
<keyword evidence="10" id="KW-1185">Reference proteome</keyword>
<evidence type="ECO:0000313" key="10">
    <source>
        <dbReference type="Proteomes" id="UP000887566"/>
    </source>
</evidence>
<evidence type="ECO:0000259" key="9">
    <source>
        <dbReference type="PROSITE" id="PS50042"/>
    </source>
</evidence>
<dbReference type="Gene3D" id="1.10.287.630">
    <property type="entry name" value="Helix hairpin bin"/>
    <property type="match status" value="1"/>
</dbReference>
<dbReference type="FunFam" id="1.10.287.630:FF:000001">
    <property type="entry name" value="Cyclic nucleotide-gated channel alpha 3"/>
    <property type="match status" value="1"/>
</dbReference>
<dbReference type="Proteomes" id="UP000887566">
    <property type="component" value="Unplaced"/>
</dbReference>
<dbReference type="FunFam" id="2.60.120.10:FF:000002">
    <property type="entry name" value="Cyclic nucleotide gated channel alpha 1a"/>
    <property type="match status" value="1"/>
</dbReference>
<comment type="subcellular location">
    <subcellularLocation>
        <location evidence="1">Membrane</location>
        <topology evidence="1">Multi-pass membrane protein</topology>
    </subcellularLocation>
</comment>
<keyword evidence="5" id="KW-0406">Ion transport</keyword>